<feature type="domain" description="VOC" evidence="1">
    <location>
        <begin position="7"/>
        <end position="130"/>
    </location>
</feature>
<dbReference type="Gene3D" id="3.10.180.10">
    <property type="entry name" value="2,3-Dihydroxybiphenyl 1,2-Dioxygenase, domain 1"/>
    <property type="match status" value="1"/>
</dbReference>
<proteinExistence type="predicted"/>
<dbReference type="InterPro" id="IPR050383">
    <property type="entry name" value="GlyoxalaseI/FosfomycinResist"/>
</dbReference>
<dbReference type="Pfam" id="PF00903">
    <property type="entry name" value="Glyoxalase"/>
    <property type="match status" value="1"/>
</dbReference>
<dbReference type="InterPro" id="IPR029068">
    <property type="entry name" value="Glyas_Bleomycin-R_OHBP_Dase"/>
</dbReference>
<dbReference type="EMBL" id="VLLL01000005">
    <property type="protein sequence ID" value="TWJ15746.1"/>
    <property type="molecule type" value="Genomic_DNA"/>
</dbReference>
<evidence type="ECO:0000259" key="1">
    <source>
        <dbReference type="PROSITE" id="PS51819"/>
    </source>
</evidence>
<evidence type="ECO:0000313" key="3">
    <source>
        <dbReference type="Proteomes" id="UP000321617"/>
    </source>
</evidence>
<comment type="caution">
    <text evidence="2">The sequence shown here is derived from an EMBL/GenBank/DDBJ whole genome shotgun (WGS) entry which is preliminary data.</text>
</comment>
<dbReference type="AlphaFoldDB" id="A0A562VCY5"/>
<dbReference type="OrthoDB" id="317332at2"/>
<name>A0A562VCY5_9ACTN</name>
<dbReference type="PROSITE" id="PS51819">
    <property type="entry name" value="VOC"/>
    <property type="match status" value="1"/>
</dbReference>
<dbReference type="InterPro" id="IPR037523">
    <property type="entry name" value="VOC_core"/>
</dbReference>
<dbReference type="PANTHER" id="PTHR21366:SF31">
    <property type="entry name" value="METALLOTHIOL TRANSFERASE FOSB"/>
    <property type="match status" value="1"/>
</dbReference>
<dbReference type="SUPFAM" id="SSF54593">
    <property type="entry name" value="Glyoxalase/Bleomycin resistance protein/Dihydroxybiphenyl dioxygenase"/>
    <property type="match status" value="1"/>
</dbReference>
<dbReference type="PANTHER" id="PTHR21366">
    <property type="entry name" value="GLYOXALASE FAMILY PROTEIN"/>
    <property type="match status" value="1"/>
</dbReference>
<evidence type="ECO:0000313" key="2">
    <source>
        <dbReference type="EMBL" id="TWJ15746.1"/>
    </source>
</evidence>
<reference evidence="2 3" key="1">
    <citation type="journal article" date="2013" name="Stand. Genomic Sci.">
        <title>Genomic Encyclopedia of Type Strains, Phase I: The one thousand microbial genomes (KMG-I) project.</title>
        <authorList>
            <person name="Kyrpides N.C."/>
            <person name="Woyke T."/>
            <person name="Eisen J.A."/>
            <person name="Garrity G."/>
            <person name="Lilburn T.G."/>
            <person name="Beck B.J."/>
            <person name="Whitman W.B."/>
            <person name="Hugenholtz P."/>
            <person name="Klenk H.P."/>
        </authorList>
    </citation>
    <scope>NUCLEOTIDE SEQUENCE [LARGE SCALE GENOMIC DNA]</scope>
    <source>
        <strain evidence="2 3">DSM 45044</strain>
    </source>
</reference>
<accession>A0A562VCY5</accession>
<dbReference type="Proteomes" id="UP000321617">
    <property type="component" value="Unassembled WGS sequence"/>
</dbReference>
<organism evidence="2 3">
    <name type="scientific">Stackebrandtia albiflava</name>
    <dbReference type="NCBI Taxonomy" id="406432"/>
    <lineage>
        <taxon>Bacteria</taxon>
        <taxon>Bacillati</taxon>
        <taxon>Actinomycetota</taxon>
        <taxon>Actinomycetes</taxon>
        <taxon>Glycomycetales</taxon>
        <taxon>Glycomycetaceae</taxon>
        <taxon>Stackebrandtia</taxon>
    </lineage>
</organism>
<keyword evidence="3" id="KW-1185">Reference proteome</keyword>
<protein>
    <submittedName>
        <fullName evidence="2">Glyoxylase I family protein</fullName>
    </submittedName>
</protein>
<dbReference type="InterPro" id="IPR004360">
    <property type="entry name" value="Glyas_Fos-R_dOase_dom"/>
</dbReference>
<dbReference type="RefSeq" id="WP_147134942.1">
    <property type="nucleotide sequence ID" value="NZ_BAABIJ010000001.1"/>
</dbReference>
<gene>
    <name evidence="2" type="ORF">LX16_1460</name>
</gene>
<sequence length="130" mass="14112">MTADGLGFHHVTLTVSDLDRSIDWYGRVLGLAPVRRGRQDGMEKAVLRGDGELLLVLVTHGDRAEAGPFSEFRSGLDHLSFAVSDGEALRRWAGRLDDAGVARSEVVAGSTGELIAFRDPDGIALEFYTR</sequence>